<gene>
    <name evidence="1" type="ORF">AVEN_73856_1</name>
</gene>
<sequence length="145" mass="16640">MERCISEIYLLLSEFNWLSGYRVSFRTGRSRVLSWVVFVLCFCYSLQCKLALQSSSYGDFEACVNLLQACFTLVVTNLQKACRLAVQVCCKLKLLSGSLQSSTLKKRFQEFVAFKQPATTSLIAQKKNTIEELFMYLTLMIFVIH</sequence>
<protein>
    <submittedName>
        <fullName evidence="1">Uncharacterized protein</fullName>
    </submittedName>
</protein>
<dbReference type="AlphaFoldDB" id="A0A4Y2GEN7"/>
<accession>A0A4Y2GEN7</accession>
<organism evidence="1 2">
    <name type="scientific">Araneus ventricosus</name>
    <name type="common">Orbweaver spider</name>
    <name type="synonym">Epeira ventricosa</name>
    <dbReference type="NCBI Taxonomy" id="182803"/>
    <lineage>
        <taxon>Eukaryota</taxon>
        <taxon>Metazoa</taxon>
        <taxon>Ecdysozoa</taxon>
        <taxon>Arthropoda</taxon>
        <taxon>Chelicerata</taxon>
        <taxon>Arachnida</taxon>
        <taxon>Araneae</taxon>
        <taxon>Araneomorphae</taxon>
        <taxon>Entelegynae</taxon>
        <taxon>Araneoidea</taxon>
        <taxon>Araneidae</taxon>
        <taxon>Araneus</taxon>
    </lineage>
</organism>
<keyword evidence="2" id="KW-1185">Reference proteome</keyword>
<evidence type="ECO:0000313" key="2">
    <source>
        <dbReference type="Proteomes" id="UP000499080"/>
    </source>
</evidence>
<proteinExistence type="predicted"/>
<reference evidence="1 2" key="1">
    <citation type="journal article" date="2019" name="Sci. Rep.">
        <title>Orb-weaving spider Araneus ventricosus genome elucidates the spidroin gene catalogue.</title>
        <authorList>
            <person name="Kono N."/>
            <person name="Nakamura H."/>
            <person name="Ohtoshi R."/>
            <person name="Moran D.A.P."/>
            <person name="Shinohara A."/>
            <person name="Yoshida Y."/>
            <person name="Fujiwara M."/>
            <person name="Mori M."/>
            <person name="Tomita M."/>
            <person name="Arakawa K."/>
        </authorList>
    </citation>
    <scope>NUCLEOTIDE SEQUENCE [LARGE SCALE GENOMIC DNA]</scope>
</reference>
<dbReference type="Proteomes" id="UP000499080">
    <property type="component" value="Unassembled WGS sequence"/>
</dbReference>
<dbReference type="EMBL" id="BGPR01001329">
    <property type="protein sequence ID" value="GBM51246.1"/>
    <property type="molecule type" value="Genomic_DNA"/>
</dbReference>
<name>A0A4Y2GEN7_ARAVE</name>
<evidence type="ECO:0000313" key="1">
    <source>
        <dbReference type="EMBL" id="GBM51246.1"/>
    </source>
</evidence>
<comment type="caution">
    <text evidence="1">The sequence shown here is derived from an EMBL/GenBank/DDBJ whole genome shotgun (WGS) entry which is preliminary data.</text>
</comment>